<organism evidence="1 2">
    <name type="scientific">Entomophthora muscae</name>
    <dbReference type="NCBI Taxonomy" id="34485"/>
    <lineage>
        <taxon>Eukaryota</taxon>
        <taxon>Fungi</taxon>
        <taxon>Fungi incertae sedis</taxon>
        <taxon>Zoopagomycota</taxon>
        <taxon>Entomophthoromycotina</taxon>
        <taxon>Entomophthoromycetes</taxon>
        <taxon>Entomophthorales</taxon>
        <taxon>Entomophthoraceae</taxon>
        <taxon>Entomophthora</taxon>
    </lineage>
</organism>
<dbReference type="Proteomes" id="UP001165960">
    <property type="component" value="Unassembled WGS sequence"/>
</dbReference>
<evidence type="ECO:0000313" key="2">
    <source>
        <dbReference type="Proteomes" id="UP001165960"/>
    </source>
</evidence>
<reference evidence="1" key="1">
    <citation type="submission" date="2022-04" db="EMBL/GenBank/DDBJ databases">
        <title>Genome of the entomopathogenic fungus Entomophthora muscae.</title>
        <authorList>
            <person name="Elya C."/>
            <person name="Lovett B.R."/>
            <person name="Lee E."/>
            <person name="Macias A.M."/>
            <person name="Hajek A.E."/>
            <person name="De Bivort B.L."/>
            <person name="Kasson M.T."/>
            <person name="De Fine Licht H.H."/>
            <person name="Stajich J.E."/>
        </authorList>
    </citation>
    <scope>NUCLEOTIDE SEQUENCE</scope>
    <source>
        <strain evidence="1">Berkeley</strain>
    </source>
</reference>
<evidence type="ECO:0000313" key="1">
    <source>
        <dbReference type="EMBL" id="KAJ9066684.1"/>
    </source>
</evidence>
<protein>
    <submittedName>
        <fullName evidence="1">Uncharacterized protein</fullName>
    </submittedName>
</protein>
<accession>A0ACC2SWB7</accession>
<proteinExistence type="predicted"/>
<name>A0ACC2SWB7_9FUNG</name>
<sequence>MIIVKSNYAPLDDAVELESLSPVHLREKESLDSSFQVGAGMHHTQASQDTFSEEVPLYSDSFMIIYPSHVVLLSYYFPFGKPKNIQIKNILSVTTPEAMQIQWWDYMNWGRGFNRIWWAKDDKRGTRDKNGVIIFSEEGETLLKACSVENRPRALSILKERMLLV</sequence>
<comment type="caution">
    <text evidence="1">The sequence shown here is derived from an EMBL/GenBank/DDBJ whole genome shotgun (WGS) entry which is preliminary data.</text>
</comment>
<dbReference type="EMBL" id="QTSX02004281">
    <property type="protein sequence ID" value="KAJ9066684.1"/>
    <property type="molecule type" value="Genomic_DNA"/>
</dbReference>
<keyword evidence="2" id="KW-1185">Reference proteome</keyword>
<gene>
    <name evidence="1" type="ORF">DSO57_1007184</name>
</gene>